<evidence type="ECO:0000256" key="1">
    <source>
        <dbReference type="ARBA" id="ARBA00004167"/>
    </source>
</evidence>
<organism evidence="7 8">
    <name type="scientific">Aphanothece hegewaldii CCALA 016</name>
    <dbReference type="NCBI Taxonomy" id="2107694"/>
    <lineage>
        <taxon>Bacteria</taxon>
        <taxon>Bacillati</taxon>
        <taxon>Cyanobacteriota</taxon>
        <taxon>Cyanophyceae</taxon>
        <taxon>Oscillatoriophycideae</taxon>
        <taxon>Chroococcales</taxon>
        <taxon>Aphanothecaceae</taxon>
        <taxon>Aphanothece</taxon>
    </lineage>
</organism>
<dbReference type="Proteomes" id="UP000239001">
    <property type="component" value="Unassembled WGS sequence"/>
</dbReference>
<dbReference type="GO" id="GO:0005886">
    <property type="term" value="C:plasma membrane"/>
    <property type="evidence" value="ECO:0007669"/>
    <property type="project" value="InterPro"/>
</dbReference>
<dbReference type="InterPro" id="IPR053022">
    <property type="entry name" value="Chloroplast_translocon_comp"/>
</dbReference>
<feature type="transmembrane region" description="Helical" evidence="5">
    <location>
        <begin position="29"/>
        <end position="51"/>
    </location>
</feature>
<keyword evidence="2 5" id="KW-0812">Transmembrane</keyword>
<sequence>MTNPNTPPEPPNRPDFLLRLRQFARRPSTLIIGVTVAAFGVVGVIGLQYFVYEKLSPLLETELSKTLKREVNIGEVENFYLLGVRVGETSIPATAKNKDSLKVQNIDLGINLLPLLIGRPVAINVSLVDPNLYLEQDITGNWQPFGLELQPQQRQIPLRFAVNVNIEDGDIALKTKAFKNPLTIEVDGQGKYIKTQNQQLEYDLEARVLNSQVNAKGTTVIETGKNQVQLAIQQLDLGKLATIIPDRKDSFKLNKGQVNADLSLNLPSFQKIRETEGNGEINLREVVAKLPPLKGLISLDANFKLDGQTLVINRGQVGIGKLKTQIKGNLDWEKGYDLDLIANSFDVPQLLADLAIDFPIKLTGKADANLKVSGLVERPIITGIVNADQAVSFDRIPLKNVIVSLQTDLDNITFRGISIQPKAGGNITGSGVIGLGIIKSLSNRQSIDWKKMPININFKANLPSQKVLTPYVSLPSRTTIGQLDAVGKVGGKLGALDVNLKWKIPDNNIADKVDIWGSGEIQFVQEDLKVRNTVLKTEDGSLNLDGNSNFKTKLWQANILANQFLLDPFLPILCQKVPSTCAYVAEINTLRVEKANIKADGNLRVINAKTVNGSGTANLKINNGTLALNSQLNKGVLRTSAIASNLDVNPFVPNLTIPVSLKQSRLNFTGEIDEVLQGKIQGLNRWQGNGEFLLLINQRPVTATTRINQGIIQASATAKTGFDVSPFLPDNITIPVSLRRTQVNVTGSLSEILEPQKFNPRNWQGNGQINLLVDNRSVQSNYTLNQGILNTFVTTESGINLSSFLPNTTIPVKLGRSNINFYGSIEPLLKGSYESLKQWQGKGDVQLLVNNRSVDINANVRQGIVQAVANTSSFPLNPFLPSNITIPVSLASSQVNITSSLNSLLAGNIPNLNTLNGTANINLLVDNNLVRTNANLRNGIIESVTRSGQLSLVKFIPKLPLPVNVNQTIINVTGNAQEILTSILNKKPDFSSLNVLANSDLSVAQGKIVAVARLNNNIWTSNFNAINLNTTYLINQFSNIKKQVALPALNANLNLSGNLNALLKGDSSIPIQAEKVFVKLGESFLDAKGNLTLENLTQRPDIANLRLDINASSNLSRLPVEQILALLPVNSQFLPSELKLAGIGQFQGRLIGRNILTTLNQPGSLQLNGNISLADFKINDRLFESYLSGTVKAGIRQEIALNLRGRQDIIAAKLDPCTRTQCLAPYLPLSFEFQQIANTNQPIIAKGRREGDRLIATIQEFPLDILRISPGKNYNVLGYLGGTVNANLAVNLFTLEGEGNLFIDQPNIGNIKFNTLQANVIYRNNIAQLRDASVTLGRSVYQIAGAFNTKTQEIQGQLNIAQGHVEDLFAALSVSDIEGLLRILQVQRTEYASSAKIQTEVVGDPNATIASQVNLLSIIEEKIRQLANQREKGSVPTELNIRGRYNANFTIAGTLKNPQANLSLQGEGWEWYPQAPYPDIVKPLGLVIVDRQFIPINEVTLQASLNNGTLDIKPARLQIRDTLFVLEGSFSTRQIISRFKVDNLSLDTISAFVEIPGEISGSLNIDGSIKGNLFNPTVQGNFALTDSAIRGRTLAQNIKGFFDYTNARFTVQSEGTDSLAFYASLPFPVIPNYNDKIEVKARLGTDALQLIDILTQDQISWLGGEGEVVLNATGRLDLTKGFTLKDLVANGNILLNNAVLRSAAFPEVLTVNGLINLTPERLEVRQLSGTFAESEIIVAGILPFFEPTAAGNNPLTLLIEQGRIKLENLYEGGVDGRVTVTGTAFNPIIGGQVQLNNGEIYVPQQRNREENRSRPVANQWIQTTNRQANRFPARFKNLQVSFVNLMVEQDLLYQFNFGGGLTLNGPVNDLKNLRANGEILLDRGRFNFFDTRFLLNRRHPNRIVFTPTQGLLNPELDIQMRTILTEFAEARSGFAKLRRNENSNEIPDNSLNRVQRIDVTLSLNGRLSQLFPDFGRDINQVCQIRSANPPIPEQINYSEEKLQKLVTCIQVLAFSSGQNTQLLGNPLVRLTSSPPRSEGEIVRLLGDQLLGLVESLQGKNTEQLIETGVVQLVIPLLLQGYVYDIENAVSNRIKATDFNILPYLQAVYRVGDESFVRFSYDYNFNEFSVRYETRF</sequence>
<comment type="caution">
    <text evidence="7">The sequence shown here is derived from an EMBL/GenBank/DDBJ whole genome shotgun (WGS) entry which is preliminary data.</text>
</comment>
<evidence type="ECO:0000256" key="2">
    <source>
        <dbReference type="ARBA" id="ARBA00022692"/>
    </source>
</evidence>
<evidence type="ECO:0000256" key="4">
    <source>
        <dbReference type="ARBA" id="ARBA00023136"/>
    </source>
</evidence>
<gene>
    <name evidence="7" type="ORF">C7H19_02945</name>
</gene>
<keyword evidence="4 5" id="KW-0472">Membrane</keyword>
<evidence type="ECO:0000259" key="6">
    <source>
        <dbReference type="Pfam" id="PF04357"/>
    </source>
</evidence>
<reference evidence="7 8" key="1">
    <citation type="submission" date="2018-03" db="EMBL/GenBank/DDBJ databases">
        <title>The ancient ancestry and fast evolution of plastids.</title>
        <authorList>
            <person name="Moore K.R."/>
            <person name="Magnabosco C."/>
            <person name="Momper L."/>
            <person name="Gold D.A."/>
            <person name="Bosak T."/>
            <person name="Fournier G.P."/>
        </authorList>
    </citation>
    <scope>NUCLEOTIDE SEQUENCE [LARGE SCALE GENOMIC DNA]</scope>
    <source>
        <strain evidence="7 8">CCALA 016</strain>
    </source>
</reference>
<dbReference type="OrthoDB" id="536281at2"/>
<dbReference type="RefSeq" id="WP_106455392.1">
    <property type="nucleotide sequence ID" value="NZ_PXOH01000002.1"/>
</dbReference>
<evidence type="ECO:0000256" key="5">
    <source>
        <dbReference type="SAM" id="Phobius"/>
    </source>
</evidence>
<comment type="subcellular location">
    <subcellularLocation>
        <location evidence="1">Membrane</location>
        <topology evidence="1">Single-pass membrane protein</topology>
    </subcellularLocation>
</comment>
<accession>A0A2T1M2P4</accession>
<evidence type="ECO:0000313" key="7">
    <source>
        <dbReference type="EMBL" id="PSF39026.1"/>
    </source>
</evidence>
<dbReference type="PANTHER" id="PTHR34457">
    <property type="entry name" value="EMBRYO DEFECTIVE 2410"/>
    <property type="match status" value="1"/>
</dbReference>
<feature type="domain" description="Translocation and assembly module TamB C-terminal" evidence="6">
    <location>
        <begin position="1733"/>
        <end position="2100"/>
    </location>
</feature>
<proteinExistence type="predicted"/>
<dbReference type="EMBL" id="PXOH01000002">
    <property type="protein sequence ID" value="PSF39026.1"/>
    <property type="molecule type" value="Genomic_DNA"/>
</dbReference>
<dbReference type="InterPro" id="IPR007452">
    <property type="entry name" value="TamB_C"/>
</dbReference>
<dbReference type="Pfam" id="PF04357">
    <property type="entry name" value="TamB"/>
    <property type="match status" value="1"/>
</dbReference>
<reference evidence="7 8" key="2">
    <citation type="submission" date="2018-03" db="EMBL/GenBank/DDBJ databases">
        <authorList>
            <person name="Keele B.F."/>
        </authorList>
    </citation>
    <scope>NUCLEOTIDE SEQUENCE [LARGE SCALE GENOMIC DNA]</scope>
    <source>
        <strain evidence="7 8">CCALA 016</strain>
    </source>
</reference>
<evidence type="ECO:0000256" key="3">
    <source>
        <dbReference type="ARBA" id="ARBA00022989"/>
    </source>
</evidence>
<keyword evidence="3 5" id="KW-1133">Transmembrane helix</keyword>
<dbReference type="PANTHER" id="PTHR34457:SF3">
    <property type="entry name" value="PROTEIN TIC236, CHLOROPLASTIC"/>
    <property type="match status" value="1"/>
</dbReference>
<keyword evidence="8" id="KW-1185">Reference proteome</keyword>
<dbReference type="GO" id="GO:0009306">
    <property type="term" value="P:protein secretion"/>
    <property type="evidence" value="ECO:0007669"/>
    <property type="project" value="InterPro"/>
</dbReference>
<evidence type="ECO:0000313" key="8">
    <source>
        <dbReference type="Proteomes" id="UP000239001"/>
    </source>
</evidence>
<name>A0A2T1M2P4_9CHRO</name>
<protein>
    <recommendedName>
        <fullName evidence="6">Translocation and assembly module TamB C-terminal domain-containing protein</fullName>
    </recommendedName>
</protein>